<name>A0AAD3P7M6_NEPGR</name>
<organism evidence="2 3">
    <name type="scientific">Nepenthes gracilis</name>
    <name type="common">Slender pitcher plant</name>
    <dbReference type="NCBI Taxonomy" id="150966"/>
    <lineage>
        <taxon>Eukaryota</taxon>
        <taxon>Viridiplantae</taxon>
        <taxon>Streptophyta</taxon>
        <taxon>Embryophyta</taxon>
        <taxon>Tracheophyta</taxon>
        <taxon>Spermatophyta</taxon>
        <taxon>Magnoliopsida</taxon>
        <taxon>eudicotyledons</taxon>
        <taxon>Gunneridae</taxon>
        <taxon>Pentapetalae</taxon>
        <taxon>Caryophyllales</taxon>
        <taxon>Nepenthaceae</taxon>
        <taxon>Nepenthes</taxon>
    </lineage>
</organism>
<dbReference type="Pfam" id="PF17919">
    <property type="entry name" value="RT_RNaseH_2"/>
    <property type="match status" value="1"/>
</dbReference>
<accession>A0AAD3P7M6</accession>
<evidence type="ECO:0000313" key="3">
    <source>
        <dbReference type="Proteomes" id="UP001279734"/>
    </source>
</evidence>
<comment type="caution">
    <text evidence="2">The sequence shown here is derived from an EMBL/GenBank/DDBJ whole genome shotgun (WGS) entry which is preliminary data.</text>
</comment>
<dbReference type="InterPro" id="IPR051320">
    <property type="entry name" value="Viral_Replic_Matur_Polypro"/>
</dbReference>
<feature type="domain" description="Reverse transcriptase/retrotransposon-derived protein RNase H-like" evidence="1">
    <location>
        <begin position="26"/>
        <end position="94"/>
    </location>
</feature>
<protein>
    <recommendedName>
        <fullName evidence="1">Reverse transcriptase/retrotransposon-derived protein RNase H-like domain-containing protein</fullName>
    </recommendedName>
</protein>
<evidence type="ECO:0000259" key="1">
    <source>
        <dbReference type="Pfam" id="PF17919"/>
    </source>
</evidence>
<dbReference type="PANTHER" id="PTHR33064">
    <property type="entry name" value="POL PROTEIN"/>
    <property type="match status" value="1"/>
</dbReference>
<dbReference type="Gene3D" id="3.30.70.270">
    <property type="match status" value="1"/>
</dbReference>
<reference evidence="2" key="1">
    <citation type="submission" date="2023-05" db="EMBL/GenBank/DDBJ databases">
        <title>Nepenthes gracilis genome sequencing.</title>
        <authorList>
            <person name="Fukushima K."/>
        </authorList>
    </citation>
    <scope>NUCLEOTIDE SEQUENCE</scope>
    <source>
        <strain evidence="2">SING2019-196</strain>
    </source>
</reference>
<proteinExistence type="predicted"/>
<dbReference type="InterPro" id="IPR043502">
    <property type="entry name" value="DNA/RNA_pol_sf"/>
</dbReference>
<dbReference type="SUPFAM" id="SSF56672">
    <property type="entry name" value="DNA/RNA polymerases"/>
    <property type="match status" value="1"/>
</dbReference>
<dbReference type="InterPro" id="IPR043128">
    <property type="entry name" value="Rev_trsase/Diguanyl_cyclase"/>
</dbReference>
<dbReference type="Proteomes" id="UP001279734">
    <property type="component" value="Unassembled WGS sequence"/>
</dbReference>
<dbReference type="PANTHER" id="PTHR33064:SF40">
    <property type="entry name" value="REVERSE TRANSCRIPTASE_RETROTRANSPOSON-DERIVED PROTEIN RNASE H-LIKE DOMAIN-CONTAINING PROTEIN"/>
    <property type="match status" value="1"/>
</dbReference>
<sequence length="126" mass="14091">MIGCCRKFIAHYGSIIKPLTKLLMKNNATTFQKLEQAMSSTTIFVLPNFRETFFVETDASYLGIGVVLMQRGMPLAFLSKAFGSKNKGSPTHNKGVNSNSYGISGNIIFFQIHFFIKVSSLEFHLK</sequence>
<keyword evidence="3" id="KW-1185">Reference proteome</keyword>
<dbReference type="AlphaFoldDB" id="A0AAD3P7M6"/>
<dbReference type="InterPro" id="IPR041577">
    <property type="entry name" value="RT_RNaseH_2"/>
</dbReference>
<evidence type="ECO:0000313" key="2">
    <source>
        <dbReference type="EMBL" id="GMG99258.1"/>
    </source>
</evidence>
<dbReference type="EMBL" id="BSYO01000001">
    <property type="protein sequence ID" value="GMG99258.1"/>
    <property type="molecule type" value="Genomic_DNA"/>
</dbReference>
<gene>
    <name evidence="2" type="ORF">Nepgr_001098</name>
</gene>